<keyword evidence="2" id="KW-1185">Reference proteome</keyword>
<accession>A0ABQ4UMU1</accession>
<name>A0ABQ4UMU1_9HYPH</name>
<comment type="caution">
    <text evidence="1">The sequence shown here is derived from an EMBL/GenBank/DDBJ whole genome shotgun (WGS) entry which is preliminary data.</text>
</comment>
<reference evidence="1" key="1">
    <citation type="journal article" date="2021" name="Front. Microbiol.">
        <title>Comprehensive Comparative Genomics and Phenotyping of Methylobacterium Species.</title>
        <authorList>
            <person name="Alessa O."/>
            <person name="Ogura Y."/>
            <person name="Fujitani Y."/>
            <person name="Takami H."/>
            <person name="Hayashi T."/>
            <person name="Sahin N."/>
            <person name="Tani A."/>
        </authorList>
    </citation>
    <scope>NUCLEOTIDE SEQUENCE</scope>
    <source>
        <strain evidence="1">NBRC 15686</strain>
    </source>
</reference>
<dbReference type="Proteomes" id="UP001055039">
    <property type="component" value="Unassembled WGS sequence"/>
</dbReference>
<evidence type="ECO:0000313" key="2">
    <source>
        <dbReference type="Proteomes" id="UP001055039"/>
    </source>
</evidence>
<reference evidence="1" key="2">
    <citation type="submission" date="2021-08" db="EMBL/GenBank/DDBJ databases">
        <authorList>
            <person name="Tani A."/>
            <person name="Ola A."/>
            <person name="Ogura Y."/>
            <person name="Katsura K."/>
            <person name="Hayashi T."/>
        </authorList>
    </citation>
    <scope>NUCLEOTIDE SEQUENCE</scope>
    <source>
        <strain evidence="1">NBRC 15686</strain>
    </source>
</reference>
<evidence type="ECO:0000313" key="1">
    <source>
        <dbReference type="EMBL" id="GJE67100.1"/>
    </source>
</evidence>
<organism evidence="1 2">
    <name type="scientific">Methylorubrum aminovorans</name>
    <dbReference type="NCBI Taxonomy" id="269069"/>
    <lineage>
        <taxon>Bacteria</taxon>
        <taxon>Pseudomonadati</taxon>
        <taxon>Pseudomonadota</taxon>
        <taxon>Alphaproteobacteria</taxon>
        <taxon>Hyphomicrobiales</taxon>
        <taxon>Methylobacteriaceae</taxon>
        <taxon>Methylorubrum</taxon>
    </lineage>
</organism>
<gene>
    <name evidence="1" type="ORF">LNAOJCKE_4325</name>
</gene>
<sequence length="32" mass="3710">MTDQSTADTAEKRRAFRNLHESGFFLLPNAWV</sequence>
<dbReference type="EMBL" id="BPRC01000021">
    <property type="protein sequence ID" value="GJE67100.1"/>
    <property type="molecule type" value="Genomic_DNA"/>
</dbReference>
<protein>
    <submittedName>
        <fullName evidence="1">Uncharacterized protein</fullName>
    </submittedName>
</protein>
<proteinExistence type="predicted"/>